<dbReference type="AlphaFoldDB" id="A0A099L1W7"/>
<dbReference type="PATRIC" id="fig|28229.3.peg.588"/>
<dbReference type="InterPro" id="IPR029063">
    <property type="entry name" value="SAM-dependent_MTases_sf"/>
</dbReference>
<dbReference type="Gene3D" id="3.40.50.150">
    <property type="entry name" value="Vaccinia Virus protein VP39"/>
    <property type="match status" value="1"/>
</dbReference>
<evidence type="ECO:0008006" key="3">
    <source>
        <dbReference type="Google" id="ProtNLM"/>
    </source>
</evidence>
<evidence type="ECO:0000313" key="2">
    <source>
        <dbReference type="Proteomes" id="UP000029868"/>
    </source>
</evidence>
<sequence>MTATTVDLEKYKNDGWGLSFKALTGLIEAMDSLPEVKAIEFGSGFSTEFLLDYANVSNKDMSIDSFDNDKKYKHKDAVLAPLIQCNDKNYRKMFEQGEIDWSLFKKRWWKPKTRQKNCFYDISAFNFKDNYNLAIIDGPHGNGRNFAYLLLKNKMKSGYLFIDDFNHYDFVETASKLFDLEEITRVEAPKDNFILLKIINKT</sequence>
<reference evidence="1 2" key="1">
    <citation type="submission" date="2014-08" db="EMBL/GenBank/DDBJ databases">
        <title>Genomic and Phenotypic Diversity of Colwellia psychrerythraea strains from Disparate Marine Basins.</title>
        <authorList>
            <person name="Techtmann S.M."/>
            <person name="Stelling S.C."/>
            <person name="Utturkar S.M."/>
            <person name="Alshibli N."/>
            <person name="Harris A."/>
            <person name="Brown S.D."/>
            <person name="Hazen T.C."/>
        </authorList>
    </citation>
    <scope>NUCLEOTIDE SEQUENCE [LARGE SCALE GENOMIC DNA]</scope>
    <source>
        <strain evidence="1 2">GAB14E</strain>
    </source>
</reference>
<organism evidence="1 2">
    <name type="scientific">Colwellia psychrerythraea</name>
    <name type="common">Vibrio psychroerythus</name>
    <dbReference type="NCBI Taxonomy" id="28229"/>
    <lineage>
        <taxon>Bacteria</taxon>
        <taxon>Pseudomonadati</taxon>
        <taxon>Pseudomonadota</taxon>
        <taxon>Gammaproteobacteria</taxon>
        <taxon>Alteromonadales</taxon>
        <taxon>Colwelliaceae</taxon>
        <taxon>Colwellia</taxon>
    </lineage>
</organism>
<dbReference type="EMBL" id="JQEC01000004">
    <property type="protein sequence ID" value="KGJ96959.1"/>
    <property type="molecule type" value="Genomic_DNA"/>
</dbReference>
<proteinExistence type="predicted"/>
<name>A0A099L1W7_COLPS</name>
<dbReference type="RefSeq" id="WP_033080726.1">
    <property type="nucleotide sequence ID" value="NZ_JQEC01000004.1"/>
</dbReference>
<comment type="caution">
    <text evidence="1">The sequence shown here is derived from an EMBL/GenBank/DDBJ whole genome shotgun (WGS) entry which is preliminary data.</text>
</comment>
<gene>
    <name evidence="1" type="ORF">GAB14E_1427</name>
</gene>
<protein>
    <recommendedName>
        <fullName evidence="3">Methyltransferase</fullName>
    </recommendedName>
</protein>
<evidence type="ECO:0000313" key="1">
    <source>
        <dbReference type="EMBL" id="KGJ96959.1"/>
    </source>
</evidence>
<dbReference type="OrthoDB" id="2470084at2"/>
<accession>A0A099L1W7</accession>
<dbReference type="Proteomes" id="UP000029868">
    <property type="component" value="Unassembled WGS sequence"/>
</dbReference>